<dbReference type="HOGENOM" id="CLU_2155825_0_0_10"/>
<proteinExistence type="predicted"/>
<sequence>MTVATFTIVAMSYNKDKRCTEITEEKAGETIIHNLYKESTLTGIAKIGDTITLTQYDGGLYSITKAGKAIAHYGQKEKALRDAFYEVENARRGETLLREQIQFQDTGNHHG</sequence>
<keyword evidence="2" id="KW-1185">Reference proteome</keyword>
<name>G8R3U5_OWEHD</name>
<organism evidence="1 2">
    <name type="scientific">Owenweeksia hongkongensis (strain DSM 17368 / CIP 108786 / JCM 12287 / NRRL B-23963 / UST20020801)</name>
    <dbReference type="NCBI Taxonomy" id="926562"/>
    <lineage>
        <taxon>Bacteria</taxon>
        <taxon>Pseudomonadati</taxon>
        <taxon>Bacteroidota</taxon>
        <taxon>Flavobacteriia</taxon>
        <taxon>Flavobacteriales</taxon>
        <taxon>Owenweeksiaceae</taxon>
        <taxon>Owenweeksia</taxon>
    </lineage>
</organism>
<dbReference type="STRING" id="926562.Oweho_3231"/>
<evidence type="ECO:0000313" key="2">
    <source>
        <dbReference type="Proteomes" id="UP000005631"/>
    </source>
</evidence>
<dbReference type="RefSeq" id="WP_014203529.1">
    <property type="nucleotide sequence ID" value="NC_016599.1"/>
</dbReference>
<gene>
    <name evidence="1" type="ordered locus">Oweho_3231</name>
</gene>
<evidence type="ECO:0000313" key="1">
    <source>
        <dbReference type="EMBL" id="AEV34182.1"/>
    </source>
</evidence>
<dbReference type="KEGG" id="oho:Oweho_3231"/>
<reference evidence="1 2" key="1">
    <citation type="journal article" date="2012" name="Stand. Genomic Sci.">
        <title>Genome sequence of the orange-pigmented seawater bacterium Owenweeksia hongkongensis type strain (UST20020801(T)).</title>
        <authorList>
            <person name="Riedel T."/>
            <person name="Held B."/>
            <person name="Nolan M."/>
            <person name="Lucas S."/>
            <person name="Lapidus A."/>
            <person name="Tice H."/>
            <person name="Del Rio T.G."/>
            <person name="Cheng J.F."/>
            <person name="Han C."/>
            <person name="Tapia R."/>
            <person name="Goodwin L.A."/>
            <person name="Pitluck S."/>
            <person name="Liolios K."/>
            <person name="Mavromatis K."/>
            <person name="Pagani I."/>
            <person name="Ivanova N."/>
            <person name="Mikhailova N."/>
            <person name="Pati A."/>
            <person name="Chen A."/>
            <person name="Palaniappan K."/>
            <person name="Rohde M."/>
            <person name="Tindall B.J."/>
            <person name="Detter J.C."/>
            <person name="Goker M."/>
            <person name="Woyke T."/>
            <person name="Bristow J."/>
            <person name="Eisen J.A."/>
            <person name="Markowitz V."/>
            <person name="Hugenholtz P."/>
            <person name="Klenk H.P."/>
            <person name="Kyrpides N.C."/>
        </authorList>
    </citation>
    <scope>NUCLEOTIDE SEQUENCE</scope>
    <source>
        <strain evidence="2">DSM 17368 / JCM 12287 / NRRL B-23963</strain>
    </source>
</reference>
<dbReference type="Proteomes" id="UP000005631">
    <property type="component" value="Chromosome"/>
</dbReference>
<protein>
    <submittedName>
        <fullName evidence="1">Uncharacterized protein</fullName>
    </submittedName>
</protein>
<dbReference type="EMBL" id="CP003156">
    <property type="protein sequence ID" value="AEV34182.1"/>
    <property type="molecule type" value="Genomic_DNA"/>
</dbReference>
<accession>G8R3U5</accession>
<dbReference type="AlphaFoldDB" id="G8R3U5"/>